<sequence>MSADQEFLDLMALYSDSATRYYLWNENIDTRDNFDLTDDDFIAL</sequence>
<organism evidence="1 2">
    <name type="scientific">Streptococcus equinus ATCC 700338</name>
    <dbReference type="NCBI Taxonomy" id="864569"/>
    <lineage>
        <taxon>Bacteria</taxon>
        <taxon>Bacillati</taxon>
        <taxon>Bacillota</taxon>
        <taxon>Bacilli</taxon>
        <taxon>Lactobacillales</taxon>
        <taxon>Streptococcaceae</taxon>
        <taxon>Streptococcus</taxon>
    </lineage>
</organism>
<comment type="caution">
    <text evidence="1">The sequence shown here is derived from an EMBL/GenBank/DDBJ whole genome shotgun (WGS) entry which is preliminary data.</text>
</comment>
<dbReference type="Proteomes" id="UP000004290">
    <property type="component" value="Unassembled WGS sequence"/>
</dbReference>
<dbReference type="EMBL" id="AEEL01000006">
    <property type="protein sequence ID" value="EFM28182.1"/>
    <property type="molecule type" value="Genomic_DNA"/>
</dbReference>
<reference evidence="1 2" key="1">
    <citation type="submission" date="2010-07" db="EMBL/GenBank/DDBJ databases">
        <authorList>
            <person name="Muzny D."/>
            <person name="Qin X."/>
            <person name="Deng J."/>
            <person name="Jiang H."/>
            <person name="Liu Y."/>
            <person name="Qu J."/>
            <person name="Song X.-Z."/>
            <person name="Zhang L."/>
            <person name="Thornton R."/>
            <person name="Coyle M."/>
            <person name="Francisco L."/>
            <person name="Jackson L."/>
            <person name="Javaid M."/>
            <person name="Korchina V."/>
            <person name="Kovar C."/>
            <person name="Mata R."/>
            <person name="Mathew T."/>
            <person name="Ngo R."/>
            <person name="Nguyen L."/>
            <person name="Nguyen N."/>
            <person name="Okwuonu G."/>
            <person name="Ongeri F."/>
            <person name="Pham C."/>
            <person name="Simmons D."/>
            <person name="Wilczek-Boney K."/>
            <person name="Hale W."/>
            <person name="Jakkamsetti A."/>
            <person name="Pham P."/>
            <person name="Ruth R."/>
            <person name="San Lucas F."/>
            <person name="Warren J."/>
            <person name="Zhang J."/>
            <person name="Zhao Z."/>
            <person name="Zhou C."/>
            <person name="Zhu D."/>
            <person name="Lee S."/>
            <person name="Bess C."/>
            <person name="Blankenburg K."/>
            <person name="Forbes L."/>
            <person name="Fu Q."/>
            <person name="Gubbala S."/>
            <person name="Hirani K."/>
            <person name="Jayaseelan J.C."/>
            <person name="Lara F."/>
            <person name="Munidasa M."/>
            <person name="Palculict T."/>
            <person name="Patil S."/>
            <person name="Pu L.-L."/>
            <person name="Saada N."/>
            <person name="Tang L."/>
            <person name="Weissenberger G."/>
            <person name="Zhu Y."/>
            <person name="Hemphill L."/>
            <person name="Shang Y."/>
            <person name="Youmans B."/>
            <person name="Ayvaz T."/>
            <person name="Ross M."/>
            <person name="Santibanez J."/>
            <person name="Aqrawi P."/>
            <person name="Gross S."/>
            <person name="Joshi V."/>
            <person name="Fowler G."/>
            <person name="Nazareth L."/>
            <person name="Reid J."/>
            <person name="Worley K."/>
            <person name="Petrosino J."/>
            <person name="Highlander S."/>
            <person name="Gibbs R."/>
        </authorList>
    </citation>
    <scope>NUCLEOTIDE SEQUENCE [LARGE SCALE GENOMIC DNA]</scope>
    <source>
        <strain evidence="1 2">ATCC 700338</strain>
    </source>
</reference>
<evidence type="ECO:0000313" key="2">
    <source>
        <dbReference type="Proteomes" id="UP000004290"/>
    </source>
</evidence>
<dbReference type="HOGENOM" id="CLU_3222612_0_0_9"/>
<protein>
    <submittedName>
        <fullName evidence="1">Uncharacterized protein</fullName>
    </submittedName>
</protein>
<keyword evidence="2" id="KW-1185">Reference proteome</keyword>
<name>E0PBS3_STREI</name>
<gene>
    <name evidence="1" type="ORF">HMPREF9319_0296</name>
</gene>
<accession>E0PBS3</accession>
<dbReference type="AlphaFoldDB" id="E0PBS3"/>
<proteinExistence type="predicted"/>
<evidence type="ECO:0000313" key="1">
    <source>
        <dbReference type="EMBL" id="EFM28182.1"/>
    </source>
</evidence>